<dbReference type="InterPro" id="IPR004472">
    <property type="entry name" value="DTB_synth_BioD"/>
</dbReference>
<gene>
    <name evidence="1" type="ORF">FCC1311_036372</name>
</gene>
<dbReference type="GO" id="GO:0000287">
    <property type="term" value="F:magnesium ion binding"/>
    <property type="evidence" value="ECO:0007669"/>
    <property type="project" value="InterPro"/>
</dbReference>
<dbReference type="GO" id="GO:0005829">
    <property type="term" value="C:cytosol"/>
    <property type="evidence" value="ECO:0007669"/>
    <property type="project" value="TreeGrafter"/>
</dbReference>
<dbReference type="Pfam" id="PF13500">
    <property type="entry name" value="AAA_26"/>
    <property type="match status" value="1"/>
</dbReference>
<dbReference type="PANTHER" id="PTHR43210">
    <property type="entry name" value="DETHIOBIOTIN SYNTHETASE"/>
    <property type="match status" value="1"/>
</dbReference>
<dbReference type="GO" id="GO:0009102">
    <property type="term" value="P:biotin biosynthetic process"/>
    <property type="evidence" value="ECO:0007669"/>
    <property type="project" value="UniProtKB-UniPathway"/>
</dbReference>
<accession>A0A2R5G8M6</accession>
<dbReference type="Proteomes" id="UP000241890">
    <property type="component" value="Unassembled WGS sequence"/>
</dbReference>
<dbReference type="AlphaFoldDB" id="A0A2R5G8M6"/>
<dbReference type="InParanoid" id="A0A2R5G8M6"/>
<organism evidence="1 2">
    <name type="scientific">Hondaea fermentalgiana</name>
    <dbReference type="NCBI Taxonomy" id="2315210"/>
    <lineage>
        <taxon>Eukaryota</taxon>
        <taxon>Sar</taxon>
        <taxon>Stramenopiles</taxon>
        <taxon>Bigyra</taxon>
        <taxon>Labyrinthulomycetes</taxon>
        <taxon>Thraustochytrida</taxon>
        <taxon>Thraustochytriidae</taxon>
        <taxon>Hondaea</taxon>
    </lineage>
</organism>
<proteinExistence type="inferred from homology"/>
<dbReference type="InterPro" id="IPR027417">
    <property type="entry name" value="P-loop_NTPase"/>
</dbReference>
<sequence>MATAAGARRAVIFGANTDVGKTVVSCGLVRAACGALTNGGVAYVKPLQTGAEHGHSDERAVRRAVAAAGLEQRLRSATLYSWGPAVSAHVAAEAGPAITAEGVEDGVPSDHDVCARISAYLDAHADAELSFVETAGGVLSPGPARTMQADMYAGLKLPVMLVGDGRLGGISSTICAVESLRQRGYEIPALAILEDPDEGYGNTEYLQYKLGDSMRIFGFGALPPEPEPLDEWHAEAQPQFEAIVEHLMKHL</sequence>
<dbReference type="GO" id="GO:0005524">
    <property type="term" value="F:ATP binding"/>
    <property type="evidence" value="ECO:0007669"/>
    <property type="project" value="InterPro"/>
</dbReference>
<reference evidence="1 2" key="1">
    <citation type="submission" date="2017-12" db="EMBL/GenBank/DDBJ databases">
        <title>Sequencing, de novo assembly and annotation of complete genome of a new Thraustochytrid species, strain FCC1311.</title>
        <authorList>
            <person name="Sedici K."/>
            <person name="Godart F."/>
            <person name="Aiese Cigliano R."/>
            <person name="Sanseverino W."/>
            <person name="Barakat M."/>
            <person name="Ortet P."/>
            <person name="Marechal E."/>
            <person name="Cagnac O."/>
            <person name="Amato A."/>
        </authorList>
    </citation>
    <scope>NUCLEOTIDE SEQUENCE [LARGE SCALE GENOMIC DNA]</scope>
</reference>
<protein>
    <submittedName>
        <fullName evidence="1">Bifunctional dethiobiotin synthetase/7,8-diamino-pelargonic acid aminotransferase, mitochondrial</fullName>
    </submittedName>
</protein>
<dbReference type="GO" id="GO:0008483">
    <property type="term" value="F:transaminase activity"/>
    <property type="evidence" value="ECO:0007669"/>
    <property type="project" value="UniProtKB-KW"/>
</dbReference>
<dbReference type="OrthoDB" id="425114at2759"/>
<dbReference type="PANTHER" id="PTHR43210:SF5">
    <property type="entry name" value="DETHIOBIOTIN SYNTHETASE"/>
    <property type="match status" value="1"/>
</dbReference>
<dbReference type="CDD" id="cd03109">
    <property type="entry name" value="DTBS"/>
    <property type="match status" value="1"/>
</dbReference>
<evidence type="ECO:0000313" key="2">
    <source>
        <dbReference type="Proteomes" id="UP000241890"/>
    </source>
</evidence>
<dbReference type="GO" id="GO:0004141">
    <property type="term" value="F:dethiobiotin synthase activity"/>
    <property type="evidence" value="ECO:0007669"/>
    <property type="project" value="InterPro"/>
</dbReference>
<evidence type="ECO:0000313" key="1">
    <source>
        <dbReference type="EMBL" id="GBG27416.1"/>
    </source>
</evidence>
<comment type="caution">
    <text evidence="1">The sequence shown here is derived from an EMBL/GenBank/DDBJ whole genome shotgun (WGS) entry which is preliminary data.</text>
</comment>
<keyword evidence="2" id="KW-1185">Reference proteome</keyword>
<name>A0A2R5G8M6_9STRA</name>
<dbReference type="UniPathway" id="UPA00078"/>
<dbReference type="HAMAP" id="MF_00336">
    <property type="entry name" value="BioD"/>
    <property type="match status" value="1"/>
</dbReference>
<dbReference type="SUPFAM" id="SSF52540">
    <property type="entry name" value="P-loop containing nucleoside triphosphate hydrolases"/>
    <property type="match status" value="1"/>
</dbReference>
<keyword evidence="1" id="KW-0032">Aminotransferase</keyword>
<dbReference type="Gene3D" id="3.40.50.300">
    <property type="entry name" value="P-loop containing nucleotide triphosphate hydrolases"/>
    <property type="match status" value="1"/>
</dbReference>
<keyword evidence="1" id="KW-0808">Transferase</keyword>
<dbReference type="EMBL" id="BEYU01000030">
    <property type="protein sequence ID" value="GBG27416.1"/>
    <property type="molecule type" value="Genomic_DNA"/>
</dbReference>